<comment type="caution">
    <text evidence="2">The sequence shown here is derived from an EMBL/GenBank/DDBJ whole genome shotgun (WGS) entry which is preliminary data.</text>
</comment>
<evidence type="ECO:0000256" key="1">
    <source>
        <dbReference type="SAM" id="MobiDB-lite"/>
    </source>
</evidence>
<accession>A0A8H4VUL3</accession>
<evidence type="ECO:0000313" key="2">
    <source>
        <dbReference type="EMBL" id="KAF4620534.1"/>
    </source>
</evidence>
<feature type="region of interest" description="Disordered" evidence="1">
    <location>
        <begin position="218"/>
        <end position="240"/>
    </location>
</feature>
<organism evidence="2 3">
    <name type="scientific">Agrocybe pediades</name>
    <dbReference type="NCBI Taxonomy" id="84607"/>
    <lineage>
        <taxon>Eukaryota</taxon>
        <taxon>Fungi</taxon>
        <taxon>Dikarya</taxon>
        <taxon>Basidiomycota</taxon>
        <taxon>Agaricomycotina</taxon>
        <taxon>Agaricomycetes</taxon>
        <taxon>Agaricomycetidae</taxon>
        <taxon>Agaricales</taxon>
        <taxon>Agaricineae</taxon>
        <taxon>Strophariaceae</taxon>
        <taxon>Agrocybe</taxon>
    </lineage>
</organism>
<evidence type="ECO:0000313" key="3">
    <source>
        <dbReference type="Proteomes" id="UP000521872"/>
    </source>
</evidence>
<reference evidence="2 3" key="1">
    <citation type="submission" date="2019-12" db="EMBL/GenBank/DDBJ databases">
        <authorList>
            <person name="Floudas D."/>
            <person name="Bentzer J."/>
            <person name="Ahren D."/>
            <person name="Johansson T."/>
            <person name="Persson P."/>
            <person name="Tunlid A."/>
        </authorList>
    </citation>
    <scope>NUCLEOTIDE SEQUENCE [LARGE SCALE GENOMIC DNA]</scope>
    <source>
        <strain evidence="2 3">CBS 102.39</strain>
    </source>
</reference>
<protein>
    <submittedName>
        <fullName evidence="2">Uncharacterized protein</fullName>
    </submittedName>
</protein>
<dbReference type="Proteomes" id="UP000521872">
    <property type="component" value="Unassembled WGS sequence"/>
</dbReference>
<dbReference type="AlphaFoldDB" id="A0A8H4VUL3"/>
<feature type="compositionally biased region" description="Polar residues" evidence="1">
    <location>
        <begin position="171"/>
        <end position="205"/>
    </location>
</feature>
<gene>
    <name evidence="2" type="ORF">D9613_000477</name>
</gene>
<sequence length="296" mass="32223">MDDAKRNAMSLQVLTIRTEQEDLDLLSFSPLTSAPSQKTSAEGLPLKVVYRDAVVGIRYLHSRENNVPVYRRMQISFQSTQEASEFIEIIKPICPCKLNPVATGVLPTPRTQMQHTDQQGLSIQASIVTRASPTLQTKASANIPAFVRPDPPVLVAMPQRITAPSMPVAPRSSSPTVTSKQASDSSFHISSDDTNGLRPSTSNDMTLPLHQKENLVSPHTTQIPSSSVPSSSATSGDLYQSRPHPLVAALNSSTPIYEMSNGALEQLIGEIVHEDGFVQLLERMSQLLTVRTLLDS</sequence>
<feature type="compositionally biased region" description="Low complexity" evidence="1">
    <location>
        <begin position="225"/>
        <end position="235"/>
    </location>
</feature>
<dbReference type="EMBL" id="JAACJL010000015">
    <property type="protein sequence ID" value="KAF4620534.1"/>
    <property type="molecule type" value="Genomic_DNA"/>
</dbReference>
<name>A0A8H4VUL3_9AGAR</name>
<proteinExistence type="predicted"/>
<feature type="region of interest" description="Disordered" evidence="1">
    <location>
        <begin position="164"/>
        <end position="206"/>
    </location>
</feature>
<keyword evidence="3" id="KW-1185">Reference proteome</keyword>